<evidence type="ECO:0000313" key="2">
    <source>
        <dbReference type="EMBL" id="KRM04513.1"/>
    </source>
</evidence>
<reference evidence="2 3" key="1">
    <citation type="journal article" date="2015" name="Genome Announc.">
        <title>Expanding the biotechnology potential of lactobacilli through comparative genomics of 213 strains and associated genera.</title>
        <authorList>
            <person name="Sun Z."/>
            <person name="Harris H.M."/>
            <person name="McCann A."/>
            <person name="Guo C."/>
            <person name="Argimon S."/>
            <person name="Zhang W."/>
            <person name="Yang X."/>
            <person name="Jeffery I.B."/>
            <person name="Cooney J.C."/>
            <person name="Kagawa T.F."/>
            <person name="Liu W."/>
            <person name="Song Y."/>
            <person name="Salvetti E."/>
            <person name="Wrobel A."/>
            <person name="Rasinkangas P."/>
            <person name="Parkhill J."/>
            <person name="Rea M.C."/>
            <person name="O'Sullivan O."/>
            <person name="Ritari J."/>
            <person name="Douillard F.P."/>
            <person name="Paul Ross R."/>
            <person name="Yang R."/>
            <person name="Briner A.E."/>
            <person name="Felis G.E."/>
            <person name="de Vos W.M."/>
            <person name="Barrangou R."/>
            <person name="Klaenhammer T.R."/>
            <person name="Caufield P.W."/>
            <person name="Cui Y."/>
            <person name="Zhang H."/>
            <person name="O'Toole P.W."/>
        </authorList>
    </citation>
    <scope>NUCLEOTIDE SEQUENCE [LARGE SCALE GENOMIC DNA]</scope>
    <source>
        <strain evidence="2 3">DSM 18630</strain>
    </source>
</reference>
<proteinExistence type="predicted"/>
<dbReference type="PATRIC" id="fig|1423750.3.peg.2236"/>
<sequence>MPYYSAQLSNRTSQQDHLQQSIVIVFHQPTTRLKQFFHLLFLLFFNYLLMNYQPKANKSQLFFSFL</sequence>
<accession>A0A0R1VGF2</accession>
<gene>
    <name evidence="2" type="ORF">FC89_GL002196</name>
</gene>
<keyword evidence="1" id="KW-1133">Transmembrane helix</keyword>
<evidence type="ECO:0000256" key="1">
    <source>
        <dbReference type="SAM" id="Phobius"/>
    </source>
</evidence>
<dbReference type="STRING" id="1423750.FC89_GL002196"/>
<organism evidence="2 3">
    <name type="scientific">Liquorilactobacillus ghanensis DSM 18630</name>
    <dbReference type="NCBI Taxonomy" id="1423750"/>
    <lineage>
        <taxon>Bacteria</taxon>
        <taxon>Bacillati</taxon>
        <taxon>Bacillota</taxon>
        <taxon>Bacilli</taxon>
        <taxon>Lactobacillales</taxon>
        <taxon>Lactobacillaceae</taxon>
        <taxon>Liquorilactobacillus</taxon>
    </lineage>
</organism>
<keyword evidence="3" id="KW-1185">Reference proteome</keyword>
<dbReference type="EMBL" id="AZGB01000027">
    <property type="protein sequence ID" value="KRM04513.1"/>
    <property type="molecule type" value="Genomic_DNA"/>
</dbReference>
<comment type="caution">
    <text evidence="2">The sequence shown here is derived from an EMBL/GenBank/DDBJ whole genome shotgun (WGS) entry which is preliminary data.</text>
</comment>
<protein>
    <submittedName>
        <fullName evidence="2">Uncharacterized protein</fullName>
    </submittedName>
</protein>
<keyword evidence="1" id="KW-0812">Transmembrane</keyword>
<evidence type="ECO:0000313" key="3">
    <source>
        <dbReference type="Proteomes" id="UP000051451"/>
    </source>
</evidence>
<dbReference type="AlphaFoldDB" id="A0A0R1VGF2"/>
<dbReference type="Proteomes" id="UP000051451">
    <property type="component" value="Unassembled WGS sequence"/>
</dbReference>
<name>A0A0R1VGF2_9LACO</name>
<feature type="transmembrane region" description="Helical" evidence="1">
    <location>
        <begin position="35"/>
        <end position="52"/>
    </location>
</feature>
<keyword evidence="1" id="KW-0472">Membrane</keyword>